<keyword evidence="1" id="KW-0560">Oxidoreductase</keyword>
<evidence type="ECO:0000259" key="2">
    <source>
        <dbReference type="Pfam" id="PF01243"/>
    </source>
</evidence>
<dbReference type="Gene3D" id="2.30.110.10">
    <property type="entry name" value="Electron Transport, Fmn-binding Protein, Chain A"/>
    <property type="match status" value="1"/>
</dbReference>
<dbReference type="InterPro" id="IPR012349">
    <property type="entry name" value="Split_barrel_FMN-bd"/>
</dbReference>
<accession>A0ABT4BEQ4</accession>
<evidence type="ECO:0000256" key="1">
    <source>
        <dbReference type="ARBA" id="ARBA00023002"/>
    </source>
</evidence>
<name>A0ABT4BEQ4_9ACTN</name>
<sequence length="167" mass="18387">MTEPVGTLDARFSDPSATARPWSDVDKTLTYAKISWLSTVRSDGRPHVTPLPAVWAYGALHFCTGAREQKGKNLEINPYVALTTGTAEQHEGLDVVVEGAAAQVTDESRLLELAGLWKDRHAWNFRVRNGLFTQDGEHDALVFAVTPAKILAFGKGEPFSQTRFLFS</sequence>
<dbReference type="Pfam" id="PF01243">
    <property type="entry name" value="PNPOx_N"/>
    <property type="match status" value="1"/>
</dbReference>
<evidence type="ECO:0000313" key="4">
    <source>
        <dbReference type="Proteomes" id="UP001151002"/>
    </source>
</evidence>
<dbReference type="InterPro" id="IPR011576">
    <property type="entry name" value="Pyridox_Oxase_N"/>
</dbReference>
<dbReference type="EMBL" id="JAPNTZ010000023">
    <property type="protein sequence ID" value="MCY1145013.1"/>
    <property type="molecule type" value="Genomic_DNA"/>
</dbReference>
<feature type="domain" description="Pyridoxamine 5'-phosphate oxidase N-terminal" evidence="2">
    <location>
        <begin position="27"/>
        <end position="150"/>
    </location>
</feature>
<protein>
    <submittedName>
        <fullName evidence="3">Pyridoxamine 5'-phosphate oxidase family protein</fullName>
    </submittedName>
</protein>
<keyword evidence="4" id="KW-1185">Reference proteome</keyword>
<comment type="caution">
    <text evidence="3">The sequence shown here is derived from an EMBL/GenBank/DDBJ whole genome shotgun (WGS) entry which is preliminary data.</text>
</comment>
<dbReference type="PANTHER" id="PTHR35176">
    <property type="entry name" value="HEME OXYGENASE HI_0854-RELATED"/>
    <property type="match status" value="1"/>
</dbReference>
<proteinExistence type="predicted"/>
<dbReference type="InterPro" id="IPR052019">
    <property type="entry name" value="F420H2_bilvrd_red/Heme_oxyg"/>
</dbReference>
<evidence type="ECO:0000313" key="3">
    <source>
        <dbReference type="EMBL" id="MCY1145013.1"/>
    </source>
</evidence>
<dbReference type="PANTHER" id="PTHR35176:SF4">
    <property type="entry name" value="PYRIDOXAMINE 5'-PHOSPHATE OXIDASE-RELATED FMN-BINDING"/>
    <property type="match status" value="1"/>
</dbReference>
<dbReference type="SUPFAM" id="SSF50475">
    <property type="entry name" value="FMN-binding split barrel"/>
    <property type="match status" value="1"/>
</dbReference>
<reference evidence="3" key="1">
    <citation type="submission" date="2022-11" db="EMBL/GenBank/DDBJ databases">
        <authorList>
            <person name="Somphong A."/>
            <person name="Phongsopitanun W."/>
        </authorList>
    </citation>
    <scope>NUCLEOTIDE SEQUENCE</scope>
    <source>
        <strain evidence="3">Pm04-4</strain>
    </source>
</reference>
<organism evidence="3 4">
    <name type="scientific">Paractinoplanes pyxinae</name>
    <dbReference type="NCBI Taxonomy" id="2997416"/>
    <lineage>
        <taxon>Bacteria</taxon>
        <taxon>Bacillati</taxon>
        <taxon>Actinomycetota</taxon>
        <taxon>Actinomycetes</taxon>
        <taxon>Micromonosporales</taxon>
        <taxon>Micromonosporaceae</taxon>
        <taxon>Paractinoplanes</taxon>
    </lineage>
</organism>
<gene>
    <name evidence="3" type="ORF">OWR29_44040</name>
</gene>
<dbReference type="RefSeq" id="WP_267569604.1">
    <property type="nucleotide sequence ID" value="NZ_JAPNTZ010000023.1"/>
</dbReference>
<dbReference type="Proteomes" id="UP001151002">
    <property type="component" value="Unassembled WGS sequence"/>
</dbReference>